<accession>A0AAU8B1D1</accession>
<reference evidence="2" key="1">
    <citation type="submission" date="2024-03" db="EMBL/GenBank/DDBJ databases">
        <title>Diverse circular DNA viruses in blood, oral, and fecal samples of captive lemurs.</title>
        <authorList>
            <person name="Paietta E.N."/>
            <person name="Kraberger S."/>
            <person name="Lund M.C."/>
            <person name="Custer J.M."/>
            <person name="Vargas K.M."/>
            <person name="Ehmke E.E."/>
            <person name="Yoder A.D."/>
            <person name="Varsani A."/>
        </authorList>
    </citation>
    <scope>NUCLEOTIDE SEQUENCE</scope>
    <source>
        <strain evidence="1">Duke_21_94</strain>
        <strain evidence="2">Duke_24FF_1207</strain>
        <strain evidence="3">Duke_25FF_1258</strain>
        <strain evidence="4">Duke_25FS_117</strain>
    </source>
</reference>
<evidence type="ECO:0000313" key="3">
    <source>
        <dbReference type="EMBL" id="XCD06104.1"/>
    </source>
</evidence>
<dbReference type="EMBL" id="PP511429">
    <property type="protein sequence ID" value="XCD04139.1"/>
    <property type="molecule type" value="Genomic_DNA"/>
</dbReference>
<evidence type="ECO:0000313" key="4">
    <source>
        <dbReference type="EMBL" id="XCD06506.1"/>
    </source>
</evidence>
<evidence type="ECO:0000313" key="1">
    <source>
        <dbReference type="EMBL" id="XCD04139.1"/>
    </source>
</evidence>
<dbReference type="EMBL" id="PP511509">
    <property type="protein sequence ID" value="XCD04808.1"/>
    <property type="molecule type" value="Genomic_DNA"/>
</dbReference>
<proteinExistence type="predicted"/>
<name>A0AAU8B1D1_9VIRU</name>
<evidence type="ECO:0000313" key="2">
    <source>
        <dbReference type="EMBL" id="XCD04808.1"/>
    </source>
</evidence>
<sequence length="79" mass="9087">MVLIKDLLKNVLAVAVYKSKTYARRRRKASEAVDPVDNFMSERVNKAKERAMKVTHKSTDRSPGVRLSCIKDAHYKPLR</sequence>
<dbReference type="EMBL" id="PP511634">
    <property type="protein sequence ID" value="XCD06104.1"/>
    <property type="molecule type" value="Genomic_DNA"/>
</dbReference>
<dbReference type="EMBL" id="PP511680">
    <property type="protein sequence ID" value="XCD06506.1"/>
    <property type="molecule type" value="Genomic_DNA"/>
</dbReference>
<organism evidence="2">
    <name type="scientific">Dulem virus 124</name>
    <dbReference type="NCBI Taxonomy" id="3145601"/>
    <lineage>
        <taxon>Viruses</taxon>
        <taxon>Monodnaviria</taxon>
        <taxon>Sangervirae</taxon>
        <taxon>Phixviricota</taxon>
        <taxon>Malgrandaviricetes</taxon>
        <taxon>Petitvirales</taxon>
        <taxon>Microviridae</taxon>
        <taxon>Microvirus</taxon>
    </lineage>
</organism>
<protein>
    <submittedName>
        <fullName evidence="2">Uncharacterized protein</fullName>
    </submittedName>
</protein>